<feature type="compositionally biased region" description="Basic and acidic residues" evidence="1">
    <location>
        <begin position="63"/>
        <end position="76"/>
    </location>
</feature>
<name>A0A5B7K0T0_PORTR</name>
<evidence type="ECO:0000313" key="2">
    <source>
        <dbReference type="EMBL" id="MPC99077.1"/>
    </source>
</evidence>
<evidence type="ECO:0000256" key="1">
    <source>
        <dbReference type="SAM" id="MobiDB-lite"/>
    </source>
</evidence>
<dbReference type="Proteomes" id="UP000324222">
    <property type="component" value="Unassembled WGS sequence"/>
</dbReference>
<comment type="caution">
    <text evidence="2">The sequence shown here is derived from an EMBL/GenBank/DDBJ whole genome shotgun (WGS) entry which is preliminary data.</text>
</comment>
<proteinExistence type="predicted"/>
<accession>A0A5B7K0T0</accession>
<keyword evidence="3" id="KW-1185">Reference proteome</keyword>
<feature type="compositionally biased region" description="Polar residues" evidence="1">
    <location>
        <begin position="77"/>
        <end position="91"/>
    </location>
</feature>
<dbReference type="EMBL" id="VSRR010116884">
    <property type="protein sequence ID" value="MPC99077.1"/>
    <property type="molecule type" value="Genomic_DNA"/>
</dbReference>
<dbReference type="AlphaFoldDB" id="A0A5B7K0T0"/>
<feature type="region of interest" description="Disordered" evidence="1">
    <location>
        <begin position="33"/>
        <end position="91"/>
    </location>
</feature>
<protein>
    <submittedName>
        <fullName evidence="2">Uncharacterized protein</fullName>
    </submittedName>
</protein>
<organism evidence="2 3">
    <name type="scientific">Portunus trituberculatus</name>
    <name type="common">Swimming crab</name>
    <name type="synonym">Neptunus trituberculatus</name>
    <dbReference type="NCBI Taxonomy" id="210409"/>
    <lineage>
        <taxon>Eukaryota</taxon>
        <taxon>Metazoa</taxon>
        <taxon>Ecdysozoa</taxon>
        <taxon>Arthropoda</taxon>
        <taxon>Crustacea</taxon>
        <taxon>Multicrustacea</taxon>
        <taxon>Malacostraca</taxon>
        <taxon>Eumalacostraca</taxon>
        <taxon>Eucarida</taxon>
        <taxon>Decapoda</taxon>
        <taxon>Pleocyemata</taxon>
        <taxon>Brachyura</taxon>
        <taxon>Eubrachyura</taxon>
        <taxon>Portunoidea</taxon>
        <taxon>Portunidae</taxon>
        <taxon>Portuninae</taxon>
        <taxon>Portunus</taxon>
    </lineage>
</organism>
<gene>
    <name evidence="2" type="ORF">E2C01_094472</name>
</gene>
<reference evidence="2 3" key="1">
    <citation type="submission" date="2019-05" db="EMBL/GenBank/DDBJ databases">
        <title>Another draft genome of Portunus trituberculatus and its Hox gene families provides insights of decapod evolution.</title>
        <authorList>
            <person name="Jeong J.-H."/>
            <person name="Song I."/>
            <person name="Kim S."/>
            <person name="Choi T."/>
            <person name="Kim D."/>
            <person name="Ryu S."/>
            <person name="Kim W."/>
        </authorList>
    </citation>
    <scope>NUCLEOTIDE SEQUENCE [LARGE SCALE GENOMIC DNA]</scope>
    <source>
        <tissue evidence="2">Muscle</tissue>
    </source>
</reference>
<sequence length="91" mass="10173">MFPASFHHVLLVNGSLYTPPPSGIIIIHSPVPVRPSQTTSTPQRRVVKEHLTSPPVWPWGRGQDVRRQETRNDETAINKSPLTSGNLRNNT</sequence>
<evidence type="ECO:0000313" key="3">
    <source>
        <dbReference type="Proteomes" id="UP000324222"/>
    </source>
</evidence>